<accession>A0AAT9HMN4</accession>
<gene>
    <name evidence="2" type="ORF">SHKM778_51100</name>
</gene>
<reference evidence="2" key="2">
    <citation type="submission" date="2024-07" db="EMBL/GenBank/DDBJ databases">
        <title>Streptomyces haneummycinica sp. nov., a new antibiotic-producing actinobacterium isolated from marine sediment.</title>
        <authorList>
            <person name="Uemura M."/>
            <person name="Hamada M."/>
            <person name="Hirano S."/>
            <person name="Kobayashi K."/>
            <person name="Ohshiro T."/>
            <person name="Kobayashi T."/>
            <person name="Terahara T."/>
        </authorList>
    </citation>
    <scope>NUCLEOTIDE SEQUENCE</scope>
    <source>
        <strain evidence="2">KM77-8</strain>
    </source>
</reference>
<proteinExistence type="predicted"/>
<organism evidence="2">
    <name type="scientific">Streptomyces haneummycinicus</name>
    <dbReference type="NCBI Taxonomy" id="3074435"/>
    <lineage>
        <taxon>Bacteria</taxon>
        <taxon>Bacillati</taxon>
        <taxon>Actinomycetota</taxon>
        <taxon>Actinomycetes</taxon>
        <taxon>Kitasatosporales</taxon>
        <taxon>Streptomycetaceae</taxon>
        <taxon>Streptomyces</taxon>
    </lineage>
</organism>
<protein>
    <recommendedName>
        <fullName evidence="3">LysR substrate-binding domain-containing protein</fullName>
    </recommendedName>
</protein>
<evidence type="ECO:0008006" key="3">
    <source>
        <dbReference type="Google" id="ProtNLM"/>
    </source>
</evidence>
<name>A0AAT9HMN4_9ACTN</name>
<feature type="region of interest" description="Disordered" evidence="1">
    <location>
        <begin position="66"/>
        <end position="85"/>
    </location>
</feature>
<sequence>MRLVAERALHTTLRLRTIAVPTEATFSDQGVDVVLISEGTSRRTRASGCTTTAAWWWPRRTRRRRRARSTFSPPSRMSSWTPNDGSSPMRCWRTGASPTGSASSVPTICWCRSWSHAEGVALLRHRVAATMRTLADLRIEEFPFPLPGLGIDMVWNPRLSDQYFLEWLRALLFDAAKPV</sequence>
<dbReference type="AlphaFoldDB" id="A0AAT9HMN4"/>
<dbReference type="EMBL" id="AP035768">
    <property type="protein sequence ID" value="BFO18722.1"/>
    <property type="molecule type" value="Genomic_DNA"/>
</dbReference>
<reference evidence="2" key="1">
    <citation type="submission" date="2024-06" db="EMBL/GenBank/DDBJ databases">
        <authorList>
            <consortium name="consrtm"/>
            <person name="Uemura M."/>
            <person name="Terahara T."/>
        </authorList>
    </citation>
    <scope>NUCLEOTIDE SEQUENCE</scope>
    <source>
        <strain evidence="2">KM77-8</strain>
    </source>
</reference>
<evidence type="ECO:0000313" key="2">
    <source>
        <dbReference type="EMBL" id="BFO18722.1"/>
    </source>
</evidence>
<dbReference type="Gene3D" id="3.40.190.10">
    <property type="entry name" value="Periplasmic binding protein-like II"/>
    <property type="match status" value="2"/>
</dbReference>
<evidence type="ECO:0000256" key="1">
    <source>
        <dbReference type="SAM" id="MobiDB-lite"/>
    </source>
</evidence>